<reference evidence="2" key="1">
    <citation type="submission" date="2021-03" db="EMBL/GenBank/DDBJ databases">
        <title>Chromosome level genome of the anhydrobiotic midge Polypedilum vanderplanki.</title>
        <authorList>
            <person name="Yoshida Y."/>
            <person name="Kikawada T."/>
            <person name="Gusev O."/>
        </authorList>
    </citation>
    <scope>NUCLEOTIDE SEQUENCE</scope>
    <source>
        <strain evidence="2">NIAS01</strain>
        <tissue evidence="2">Whole body or cell culture</tissue>
    </source>
</reference>
<dbReference type="EMBL" id="JADBJN010000002">
    <property type="protein sequence ID" value="KAG5674306.1"/>
    <property type="molecule type" value="Genomic_DNA"/>
</dbReference>
<comment type="caution">
    <text evidence="2">The sequence shown here is derived from an EMBL/GenBank/DDBJ whole genome shotgun (WGS) entry which is preliminary data.</text>
</comment>
<dbReference type="AlphaFoldDB" id="A0A9J6BX39"/>
<gene>
    <name evidence="2" type="ORF">PVAND_004284</name>
</gene>
<evidence type="ECO:0008006" key="4">
    <source>
        <dbReference type="Google" id="ProtNLM"/>
    </source>
</evidence>
<feature type="compositionally biased region" description="Acidic residues" evidence="1">
    <location>
        <begin position="326"/>
        <end position="354"/>
    </location>
</feature>
<evidence type="ECO:0000313" key="3">
    <source>
        <dbReference type="Proteomes" id="UP001107558"/>
    </source>
</evidence>
<evidence type="ECO:0000256" key="1">
    <source>
        <dbReference type="SAM" id="MobiDB-lite"/>
    </source>
</evidence>
<keyword evidence="3" id="KW-1185">Reference proteome</keyword>
<protein>
    <recommendedName>
        <fullName evidence="4">Coiled-coil domain-containing protein 181</fullName>
    </recommendedName>
</protein>
<feature type="compositionally biased region" description="Polar residues" evidence="1">
    <location>
        <begin position="38"/>
        <end position="50"/>
    </location>
</feature>
<sequence>MSQHSENDSDDDDCEYFLQPVSNQYNITEKIKEANQQLYKAESLQRSSQPKVRFRDHQLVDYEPATDDEAEDDGTDIMERRSNSSNNSKRDDESSDDGYIDDETLEASCDERLIIEAIEIEEVSEQIEILQVTTSSSDNITEPNVAIDEQNYDEEFDDEADTNMSASTRKSSLNGIKTSSSTKKIFYSKINPINGSDGEHIIRKTTKKDCCQYKETDEYKKMLPKYNGFYSHYGLSKDEYERRQNKQLEKYQQQHRRRSRHIEQKEFLAKENEKVFAKWLYKKMRNSMSKTNPTNMYDIKPSALMRKQRKQERKQQRQTIQRQMETDESCDASVNEEEDDEDVGEEEQEEDEENLSQQLNNE</sequence>
<dbReference type="Proteomes" id="UP001107558">
    <property type="component" value="Chromosome 2"/>
</dbReference>
<accession>A0A9J6BX39</accession>
<proteinExistence type="predicted"/>
<feature type="region of interest" description="Disordered" evidence="1">
    <location>
        <begin position="288"/>
        <end position="362"/>
    </location>
</feature>
<feature type="compositionally biased region" description="Acidic residues" evidence="1">
    <location>
        <begin position="93"/>
        <end position="105"/>
    </location>
</feature>
<evidence type="ECO:0000313" key="2">
    <source>
        <dbReference type="EMBL" id="KAG5674306.1"/>
    </source>
</evidence>
<feature type="region of interest" description="Disordered" evidence="1">
    <location>
        <begin position="38"/>
        <end position="105"/>
    </location>
</feature>
<name>A0A9J6BX39_POLVA</name>
<feature type="compositionally biased region" description="Acidic residues" evidence="1">
    <location>
        <begin position="64"/>
        <end position="76"/>
    </location>
</feature>
<feature type="compositionally biased region" description="Basic and acidic residues" evidence="1">
    <location>
        <begin position="77"/>
        <end position="92"/>
    </location>
</feature>
<organism evidence="2 3">
    <name type="scientific">Polypedilum vanderplanki</name>
    <name type="common">Sleeping chironomid midge</name>
    <dbReference type="NCBI Taxonomy" id="319348"/>
    <lineage>
        <taxon>Eukaryota</taxon>
        <taxon>Metazoa</taxon>
        <taxon>Ecdysozoa</taxon>
        <taxon>Arthropoda</taxon>
        <taxon>Hexapoda</taxon>
        <taxon>Insecta</taxon>
        <taxon>Pterygota</taxon>
        <taxon>Neoptera</taxon>
        <taxon>Endopterygota</taxon>
        <taxon>Diptera</taxon>
        <taxon>Nematocera</taxon>
        <taxon>Chironomoidea</taxon>
        <taxon>Chironomidae</taxon>
        <taxon>Chironominae</taxon>
        <taxon>Polypedilum</taxon>
        <taxon>Polypedilum</taxon>
    </lineage>
</organism>
<dbReference type="OrthoDB" id="8046612at2759"/>